<sequence length="126" mass="13755">MRSQRGQALVETALILPILLMLVFGITDFGRIFHAYLTLDHAGREAARVATIGSEDTAIHTKIISATSSLNEDNLGVVILPAGKENRPSGSDVTITLTYPVEFLTPFIGWVVDAFVLENKTVMRVE</sequence>
<keyword evidence="1" id="KW-0812">Transmembrane</keyword>
<proteinExistence type="predicted"/>
<comment type="caution">
    <text evidence="3">The sequence shown here is derived from an EMBL/GenBank/DDBJ whole genome shotgun (WGS) entry which is preliminary data.</text>
</comment>
<reference evidence="3 4" key="1">
    <citation type="journal article" date="2024" name="Int. J. Syst. Evol. Microbiol.">
        <title>Virgibacillus tibetensis sp. nov., isolated from salt lake on the Tibetan Plateau of China.</title>
        <authorList>
            <person name="Phurbu D."/>
            <person name="Liu Z.-X."/>
            <person name="Wang R."/>
            <person name="Zheng Y.-Y."/>
            <person name="Liu H.-C."/>
            <person name="Zhou Y.-G."/>
            <person name="Yu Y.-J."/>
            <person name="Li A.-H."/>
        </authorList>
    </citation>
    <scope>NUCLEOTIDE SEQUENCE [LARGE SCALE GENOMIC DNA]</scope>
    <source>
        <strain evidence="3 4">C22-A2</strain>
    </source>
</reference>
<dbReference type="RefSeq" id="WP_327607559.1">
    <property type="nucleotide sequence ID" value="NZ_JARZFX010000004.1"/>
</dbReference>
<feature type="transmembrane region" description="Helical" evidence="1">
    <location>
        <begin position="12"/>
        <end position="33"/>
    </location>
</feature>
<keyword evidence="1" id="KW-1133">Transmembrane helix</keyword>
<keyword evidence="4" id="KW-1185">Reference proteome</keyword>
<feature type="domain" description="TadE-like" evidence="2">
    <location>
        <begin position="6"/>
        <end position="48"/>
    </location>
</feature>
<name>A0ABU6KFY8_9BACI</name>
<dbReference type="Proteomes" id="UP001335737">
    <property type="component" value="Unassembled WGS sequence"/>
</dbReference>
<dbReference type="EMBL" id="JARZFX010000004">
    <property type="protein sequence ID" value="MEC5423993.1"/>
    <property type="molecule type" value="Genomic_DNA"/>
</dbReference>
<evidence type="ECO:0000256" key="1">
    <source>
        <dbReference type="SAM" id="Phobius"/>
    </source>
</evidence>
<dbReference type="InterPro" id="IPR012495">
    <property type="entry name" value="TadE-like_dom"/>
</dbReference>
<gene>
    <name evidence="3" type="ORF">QGM71_10875</name>
</gene>
<accession>A0ABU6KFY8</accession>
<organism evidence="3 4">
    <name type="scientific">Virgibacillus tibetensis</name>
    <dbReference type="NCBI Taxonomy" id="3042313"/>
    <lineage>
        <taxon>Bacteria</taxon>
        <taxon>Bacillati</taxon>
        <taxon>Bacillota</taxon>
        <taxon>Bacilli</taxon>
        <taxon>Bacillales</taxon>
        <taxon>Bacillaceae</taxon>
        <taxon>Virgibacillus</taxon>
    </lineage>
</organism>
<evidence type="ECO:0000313" key="3">
    <source>
        <dbReference type="EMBL" id="MEC5423993.1"/>
    </source>
</evidence>
<keyword evidence="1" id="KW-0472">Membrane</keyword>
<evidence type="ECO:0000313" key="4">
    <source>
        <dbReference type="Proteomes" id="UP001335737"/>
    </source>
</evidence>
<dbReference type="Pfam" id="PF07811">
    <property type="entry name" value="TadE"/>
    <property type="match status" value="1"/>
</dbReference>
<protein>
    <submittedName>
        <fullName evidence="3">Pilus assembly protein</fullName>
    </submittedName>
</protein>
<evidence type="ECO:0000259" key="2">
    <source>
        <dbReference type="Pfam" id="PF07811"/>
    </source>
</evidence>